<keyword evidence="2" id="KW-0808">Transferase</keyword>
<evidence type="ECO:0000259" key="1">
    <source>
        <dbReference type="Pfam" id="PF00266"/>
    </source>
</evidence>
<dbReference type="SUPFAM" id="SSF53383">
    <property type="entry name" value="PLP-dependent transferases"/>
    <property type="match status" value="1"/>
</dbReference>
<dbReference type="InterPro" id="IPR015421">
    <property type="entry name" value="PyrdxlP-dep_Trfase_major"/>
</dbReference>
<evidence type="ECO:0000313" key="3">
    <source>
        <dbReference type="Proteomes" id="UP000659904"/>
    </source>
</evidence>
<gene>
    <name evidence="2" type="ORF">Cci01nite_09470</name>
</gene>
<organism evidence="2 3">
    <name type="scientific">Catellatospora citrea</name>
    <dbReference type="NCBI Taxonomy" id="53366"/>
    <lineage>
        <taxon>Bacteria</taxon>
        <taxon>Bacillati</taxon>
        <taxon>Actinomycetota</taxon>
        <taxon>Actinomycetes</taxon>
        <taxon>Micromonosporales</taxon>
        <taxon>Micromonosporaceae</taxon>
        <taxon>Catellatospora</taxon>
    </lineage>
</organism>
<dbReference type="Proteomes" id="UP000659904">
    <property type="component" value="Unassembled WGS sequence"/>
</dbReference>
<comment type="caution">
    <text evidence="2">The sequence shown here is derived from an EMBL/GenBank/DDBJ whole genome shotgun (WGS) entry which is preliminary data.</text>
</comment>
<keyword evidence="2" id="KW-0032">Aminotransferase</keyword>
<dbReference type="RefSeq" id="WP_120321042.1">
    <property type="nucleotide sequence ID" value="NZ_BONH01000002.1"/>
</dbReference>
<proteinExistence type="predicted"/>
<dbReference type="AlphaFoldDB" id="A0A8J3KFB7"/>
<keyword evidence="3" id="KW-1185">Reference proteome</keyword>
<accession>A0A8J3KFB7</accession>
<reference evidence="2 3" key="1">
    <citation type="submission" date="2021-01" db="EMBL/GenBank/DDBJ databases">
        <title>Whole genome shotgun sequence of Catellatospora citrea NBRC 14495.</title>
        <authorList>
            <person name="Komaki H."/>
            <person name="Tamura T."/>
        </authorList>
    </citation>
    <scope>NUCLEOTIDE SEQUENCE [LARGE SCALE GENOMIC DNA]</scope>
    <source>
        <strain evidence="2 3">NBRC 14495</strain>
    </source>
</reference>
<dbReference type="Gene3D" id="3.40.640.10">
    <property type="entry name" value="Type I PLP-dependent aspartate aminotransferase-like (Major domain)"/>
    <property type="match status" value="1"/>
</dbReference>
<dbReference type="InterPro" id="IPR000192">
    <property type="entry name" value="Aminotrans_V_dom"/>
</dbReference>
<feature type="domain" description="Aminotransferase class V" evidence="1">
    <location>
        <begin position="43"/>
        <end position="409"/>
    </location>
</feature>
<protein>
    <submittedName>
        <fullName evidence="2">Aminotransferase</fullName>
    </submittedName>
</protein>
<dbReference type="InterPro" id="IPR015424">
    <property type="entry name" value="PyrdxlP-dep_Trfase"/>
</dbReference>
<dbReference type="Pfam" id="PF00266">
    <property type="entry name" value="Aminotran_5"/>
    <property type="match status" value="1"/>
</dbReference>
<name>A0A8J3KFB7_9ACTN</name>
<dbReference type="PANTHER" id="PTHR43686">
    <property type="entry name" value="SULFURTRANSFERASE-RELATED"/>
    <property type="match status" value="1"/>
</dbReference>
<dbReference type="Gene3D" id="3.90.1150.10">
    <property type="entry name" value="Aspartate Aminotransferase, domain 1"/>
    <property type="match status" value="1"/>
</dbReference>
<dbReference type="PANTHER" id="PTHR43686:SF1">
    <property type="entry name" value="AMINOTRAN_5 DOMAIN-CONTAINING PROTEIN"/>
    <property type="match status" value="1"/>
</dbReference>
<dbReference type="EMBL" id="BONH01000002">
    <property type="protein sequence ID" value="GIF95853.1"/>
    <property type="molecule type" value="Genomic_DNA"/>
</dbReference>
<dbReference type="GO" id="GO:0008483">
    <property type="term" value="F:transaminase activity"/>
    <property type="evidence" value="ECO:0007669"/>
    <property type="project" value="UniProtKB-KW"/>
</dbReference>
<evidence type="ECO:0000313" key="2">
    <source>
        <dbReference type="EMBL" id="GIF95853.1"/>
    </source>
</evidence>
<sequence length="573" mass="61024">MLTAGRLGRRRAGETEALLDRIRRSVIGDDLVVDGPFGPRRLVYADYTASGRALSFVEDFIRHRVLPGYANTHTEATVTGRRTTALREQARRTIHRSVNGGDGDVVVFCGTGVTGAVDRLARVLGLVPGGPRTAVAARRPVVFVGPYEHHSNELPWRESDADVVPIREAVDGGVDLDDLAGRLGEYADRPVKIGSFSAASNVTGILTDVDAVTATLHAHGALACWDYASAGPYLPIDMNPPGDPAAAKDAVFLSPHKFVGGPDTPGVLVAKRALFANPVPVVPGGGTILFVSPTTVSYHPDPAIREEGGTPAIVGAIRAGLAFAVKDAVGTAEIARREAGHVRRMLASWSDDPRIVILGNPTARRLAIVSFGLRHGPGLLHGNFVAALLNDLFGVQARSGCFCAGPYLHRGFPIGDDWSRRMEQEVLDGRMGAKLSFTRIGIPYFAADAVVDYLVQAVRLLAEHGGKLLPQYDFDPVSGLWRHHRAPAEPPVALTDVLTASNPPRPRPDRLARVLSRQLAAAREVFAAASGVPRQRTGDGCAFEPIRWFPLPADAEHGAGTTPFACPPADTGL</sequence>
<dbReference type="InterPro" id="IPR015422">
    <property type="entry name" value="PyrdxlP-dep_Trfase_small"/>
</dbReference>